<dbReference type="Proteomes" id="UP000799757">
    <property type="component" value="Unassembled WGS sequence"/>
</dbReference>
<name>A0A6A6WPP2_9PLEO</name>
<evidence type="ECO:0000313" key="2">
    <source>
        <dbReference type="EMBL" id="KAF2785913.1"/>
    </source>
</evidence>
<dbReference type="AlphaFoldDB" id="A0A6A6WPP2"/>
<organism evidence="2 3">
    <name type="scientific">Melanomma pulvis-pyrius CBS 109.77</name>
    <dbReference type="NCBI Taxonomy" id="1314802"/>
    <lineage>
        <taxon>Eukaryota</taxon>
        <taxon>Fungi</taxon>
        <taxon>Dikarya</taxon>
        <taxon>Ascomycota</taxon>
        <taxon>Pezizomycotina</taxon>
        <taxon>Dothideomycetes</taxon>
        <taxon>Pleosporomycetidae</taxon>
        <taxon>Pleosporales</taxon>
        <taxon>Melanommataceae</taxon>
        <taxon>Melanomma</taxon>
    </lineage>
</organism>
<keyword evidence="3" id="KW-1185">Reference proteome</keyword>
<feature type="compositionally biased region" description="Polar residues" evidence="1">
    <location>
        <begin position="73"/>
        <end position="82"/>
    </location>
</feature>
<evidence type="ECO:0000313" key="3">
    <source>
        <dbReference type="Proteomes" id="UP000799757"/>
    </source>
</evidence>
<feature type="compositionally biased region" description="Polar residues" evidence="1">
    <location>
        <begin position="29"/>
        <end position="39"/>
    </location>
</feature>
<dbReference type="EMBL" id="MU002611">
    <property type="protein sequence ID" value="KAF2785913.1"/>
    <property type="molecule type" value="Genomic_DNA"/>
</dbReference>
<protein>
    <submittedName>
        <fullName evidence="2">Uncharacterized protein</fullName>
    </submittedName>
</protein>
<feature type="region of interest" description="Disordered" evidence="1">
    <location>
        <begin position="1"/>
        <end position="82"/>
    </location>
</feature>
<evidence type="ECO:0000256" key="1">
    <source>
        <dbReference type="SAM" id="MobiDB-lite"/>
    </source>
</evidence>
<sequence>MHKMATQAIPTNGQKDPRGQLYHVPVVSASKTSTLKNPATPSPLSPLHGTVESGGAMPPSQPDPGTPLLPLSESRSIEQMSV</sequence>
<proteinExistence type="predicted"/>
<accession>A0A6A6WPP2</accession>
<gene>
    <name evidence="2" type="ORF">K505DRAFT_157759</name>
</gene>
<reference evidence="2" key="1">
    <citation type="journal article" date="2020" name="Stud. Mycol.">
        <title>101 Dothideomycetes genomes: a test case for predicting lifestyles and emergence of pathogens.</title>
        <authorList>
            <person name="Haridas S."/>
            <person name="Albert R."/>
            <person name="Binder M."/>
            <person name="Bloem J."/>
            <person name="Labutti K."/>
            <person name="Salamov A."/>
            <person name="Andreopoulos B."/>
            <person name="Baker S."/>
            <person name="Barry K."/>
            <person name="Bills G."/>
            <person name="Bluhm B."/>
            <person name="Cannon C."/>
            <person name="Castanera R."/>
            <person name="Culley D."/>
            <person name="Daum C."/>
            <person name="Ezra D."/>
            <person name="Gonzalez J."/>
            <person name="Henrissat B."/>
            <person name="Kuo A."/>
            <person name="Liang C."/>
            <person name="Lipzen A."/>
            <person name="Lutzoni F."/>
            <person name="Magnuson J."/>
            <person name="Mondo S."/>
            <person name="Nolan M."/>
            <person name="Ohm R."/>
            <person name="Pangilinan J."/>
            <person name="Park H.-J."/>
            <person name="Ramirez L."/>
            <person name="Alfaro M."/>
            <person name="Sun H."/>
            <person name="Tritt A."/>
            <person name="Yoshinaga Y."/>
            <person name="Zwiers L.-H."/>
            <person name="Turgeon B."/>
            <person name="Goodwin S."/>
            <person name="Spatafora J."/>
            <person name="Crous P."/>
            <person name="Grigoriev I."/>
        </authorList>
    </citation>
    <scope>NUCLEOTIDE SEQUENCE</scope>
    <source>
        <strain evidence="2">CBS 109.77</strain>
    </source>
</reference>